<dbReference type="PANTHER" id="PTHR22812">
    <property type="entry name" value="CHROMOBOX PROTEIN"/>
    <property type="match status" value="1"/>
</dbReference>
<name>A0A914DT65_9BILA</name>
<dbReference type="Pfam" id="PF00385">
    <property type="entry name" value="Chromo"/>
    <property type="match status" value="1"/>
</dbReference>
<dbReference type="InterPro" id="IPR051219">
    <property type="entry name" value="Heterochromatin_chromo-domain"/>
</dbReference>
<dbReference type="GO" id="GO:0005634">
    <property type="term" value="C:nucleus"/>
    <property type="evidence" value="ECO:0007669"/>
    <property type="project" value="UniProtKB-SubCell"/>
</dbReference>
<feature type="compositionally biased region" description="Polar residues" evidence="3">
    <location>
        <begin position="108"/>
        <end position="123"/>
    </location>
</feature>
<feature type="region of interest" description="Disordered" evidence="3">
    <location>
        <begin position="323"/>
        <end position="360"/>
    </location>
</feature>
<evidence type="ECO:0000256" key="3">
    <source>
        <dbReference type="SAM" id="MobiDB-lite"/>
    </source>
</evidence>
<dbReference type="CDD" id="cd00024">
    <property type="entry name" value="CD_CSD"/>
    <property type="match status" value="1"/>
</dbReference>
<accession>A0A914DT65</accession>
<comment type="subcellular location">
    <subcellularLocation>
        <location evidence="1">Nucleus</location>
    </subcellularLocation>
</comment>
<dbReference type="SMART" id="SM00298">
    <property type="entry name" value="CHROMO"/>
    <property type="match status" value="1"/>
</dbReference>
<dbReference type="PROSITE" id="PS50013">
    <property type="entry name" value="CHROMO_2"/>
    <property type="match status" value="1"/>
</dbReference>
<feature type="domain" description="Chromo" evidence="4">
    <location>
        <begin position="168"/>
        <end position="227"/>
    </location>
</feature>
<reference evidence="6" key="1">
    <citation type="submission" date="2022-11" db="UniProtKB">
        <authorList>
            <consortium name="WormBaseParasite"/>
        </authorList>
    </citation>
    <scope>IDENTIFICATION</scope>
</reference>
<dbReference type="InterPro" id="IPR000953">
    <property type="entry name" value="Chromo/chromo_shadow_dom"/>
</dbReference>
<evidence type="ECO:0000256" key="2">
    <source>
        <dbReference type="ARBA" id="ARBA00023242"/>
    </source>
</evidence>
<dbReference type="InterPro" id="IPR016197">
    <property type="entry name" value="Chromo-like_dom_sf"/>
</dbReference>
<feature type="compositionally biased region" description="Acidic residues" evidence="3">
    <location>
        <begin position="337"/>
        <end position="360"/>
    </location>
</feature>
<dbReference type="Proteomes" id="UP000887540">
    <property type="component" value="Unplaced"/>
</dbReference>
<proteinExistence type="predicted"/>
<keyword evidence="2" id="KW-0539">Nucleus</keyword>
<dbReference type="WBParaSite" id="ACRNAN_scaffold366.g16772.t1">
    <property type="protein sequence ID" value="ACRNAN_scaffold366.g16772.t1"/>
    <property type="gene ID" value="ACRNAN_scaffold366.g16772"/>
</dbReference>
<evidence type="ECO:0000259" key="4">
    <source>
        <dbReference type="PROSITE" id="PS50013"/>
    </source>
</evidence>
<feature type="compositionally biased region" description="Basic and acidic residues" evidence="3">
    <location>
        <begin position="325"/>
        <end position="336"/>
    </location>
</feature>
<evidence type="ECO:0000256" key="1">
    <source>
        <dbReference type="ARBA" id="ARBA00004123"/>
    </source>
</evidence>
<dbReference type="AlphaFoldDB" id="A0A914DT65"/>
<dbReference type="Gene3D" id="2.40.50.40">
    <property type="match status" value="1"/>
</dbReference>
<keyword evidence="5" id="KW-1185">Reference proteome</keyword>
<dbReference type="SUPFAM" id="SSF54160">
    <property type="entry name" value="Chromo domain-like"/>
    <property type="match status" value="1"/>
</dbReference>
<sequence length="360" mass="41036">MTIQPTCSATLAPTKPLQTLVDVLKDEVSRAFKASEKVPYAILSKNAQIQWVYKGFIYGKKNPFAEENTIQVPNEWFCSRPTPCRGRILLRVDPEDYKEAPVSFVKQNKSSNTVKNSENSNMDIDNVTEETNSDSRPENEASKKENEHHEKAAKKPDDEEGELGSEIFEVDQILDTKMKGRKRIFLVSWKGFPASENSWEPEDNLGGAREAVKTFMEEYNENVKRGQRKRKSTSVGPRAKNTVKHAHKRSSTKASIAIAMHLVFRQALFEPSRTNRDIYKALSELAPSQGGPSFKKLCQMLNCWRELSTNIYTEVDRYNSALCQSKEHDDNEKESDIPEEEEEDEPYTEGPSESDPEYKP</sequence>
<protein>
    <submittedName>
        <fullName evidence="6">Chromo domain-containing protein</fullName>
    </submittedName>
</protein>
<dbReference type="InterPro" id="IPR023780">
    <property type="entry name" value="Chromo_domain"/>
</dbReference>
<organism evidence="5 6">
    <name type="scientific">Acrobeloides nanus</name>
    <dbReference type="NCBI Taxonomy" id="290746"/>
    <lineage>
        <taxon>Eukaryota</taxon>
        <taxon>Metazoa</taxon>
        <taxon>Ecdysozoa</taxon>
        <taxon>Nematoda</taxon>
        <taxon>Chromadorea</taxon>
        <taxon>Rhabditida</taxon>
        <taxon>Tylenchina</taxon>
        <taxon>Cephalobomorpha</taxon>
        <taxon>Cephaloboidea</taxon>
        <taxon>Cephalobidae</taxon>
        <taxon>Acrobeloides</taxon>
    </lineage>
</organism>
<feature type="compositionally biased region" description="Basic residues" evidence="3">
    <location>
        <begin position="241"/>
        <end position="251"/>
    </location>
</feature>
<feature type="region of interest" description="Disordered" evidence="3">
    <location>
        <begin position="222"/>
        <end position="251"/>
    </location>
</feature>
<feature type="region of interest" description="Disordered" evidence="3">
    <location>
        <begin position="108"/>
        <end position="163"/>
    </location>
</feature>
<evidence type="ECO:0000313" key="6">
    <source>
        <dbReference type="WBParaSite" id="ACRNAN_scaffold366.g16772.t1"/>
    </source>
</evidence>
<feature type="compositionally biased region" description="Basic and acidic residues" evidence="3">
    <location>
        <begin position="133"/>
        <end position="157"/>
    </location>
</feature>
<evidence type="ECO:0000313" key="5">
    <source>
        <dbReference type="Proteomes" id="UP000887540"/>
    </source>
</evidence>